<evidence type="ECO:0000256" key="1">
    <source>
        <dbReference type="SAM" id="Coils"/>
    </source>
</evidence>
<dbReference type="Proteomes" id="UP001165289">
    <property type="component" value="Unassembled WGS sequence"/>
</dbReference>
<dbReference type="EMBL" id="JAKMXF010000334">
    <property type="protein sequence ID" value="KAI6647971.1"/>
    <property type="molecule type" value="Genomic_DNA"/>
</dbReference>
<gene>
    <name evidence="2" type="ORF">LOD99_8299</name>
</gene>
<sequence>MEYSTYESIDINQMSYSMEHICEMPIPELNELIFKANMTQKEKLDIKNRRKYYKINKASLKQQLNRLTQEITELERVKKELEDERIQYRRDILFYKMELKKGNTVY</sequence>
<name>A0AAV7JGN1_9METZ</name>
<keyword evidence="3" id="KW-1185">Reference proteome</keyword>
<keyword evidence="1" id="KW-0175">Coiled coil</keyword>
<evidence type="ECO:0000313" key="3">
    <source>
        <dbReference type="Proteomes" id="UP001165289"/>
    </source>
</evidence>
<comment type="caution">
    <text evidence="2">The sequence shown here is derived from an EMBL/GenBank/DDBJ whole genome shotgun (WGS) entry which is preliminary data.</text>
</comment>
<dbReference type="AlphaFoldDB" id="A0AAV7JGN1"/>
<accession>A0AAV7JGN1</accession>
<feature type="coiled-coil region" evidence="1">
    <location>
        <begin position="50"/>
        <end position="98"/>
    </location>
</feature>
<protein>
    <recommendedName>
        <fullName evidence="4">BZIP domain-containing protein</fullName>
    </recommendedName>
</protein>
<evidence type="ECO:0000313" key="2">
    <source>
        <dbReference type="EMBL" id="KAI6647971.1"/>
    </source>
</evidence>
<evidence type="ECO:0008006" key="4">
    <source>
        <dbReference type="Google" id="ProtNLM"/>
    </source>
</evidence>
<reference evidence="2 3" key="1">
    <citation type="journal article" date="2023" name="BMC Biol.">
        <title>The compact genome of the sponge Oopsacas minuta (Hexactinellida) is lacking key metazoan core genes.</title>
        <authorList>
            <person name="Santini S."/>
            <person name="Schenkelaars Q."/>
            <person name="Jourda C."/>
            <person name="Duchesne M."/>
            <person name="Belahbib H."/>
            <person name="Rocher C."/>
            <person name="Selva M."/>
            <person name="Riesgo A."/>
            <person name="Vervoort M."/>
            <person name="Leys S.P."/>
            <person name="Kodjabachian L."/>
            <person name="Le Bivic A."/>
            <person name="Borchiellini C."/>
            <person name="Claverie J.M."/>
            <person name="Renard E."/>
        </authorList>
    </citation>
    <scope>NUCLEOTIDE SEQUENCE [LARGE SCALE GENOMIC DNA]</scope>
    <source>
        <strain evidence="2">SPO-2</strain>
    </source>
</reference>
<organism evidence="2 3">
    <name type="scientific">Oopsacas minuta</name>
    <dbReference type="NCBI Taxonomy" id="111878"/>
    <lineage>
        <taxon>Eukaryota</taxon>
        <taxon>Metazoa</taxon>
        <taxon>Porifera</taxon>
        <taxon>Hexactinellida</taxon>
        <taxon>Hexasterophora</taxon>
        <taxon>Lyssacinosida</taxon>
        <taxon>Leucopsacidae</taxon>
        <taxon>Oopsacas</taxon>
    </lineage>
</organism>
<proteinExistence type="predicted"/>